<sequence length="262" mass="28662">MRSGLSVANPDYRIASEPGPEKPLQEYSIRFTIEPQWARLDAEPASKKAYEAFQTTSGGKLLISPAGAESLEPVFRESRMQELLSKLGAHPPVGSKKATAGLLEGLGRYASVTAIVELGKPMPAAEFDNAKGFGPDNILIASQPGEKPFYWDAYPHCEDRKVVEDCDNVSLFQQFEAWVAGLRTEDAVTLTGLNLRMGYLQDAARRGLIVGYVEVNTSARELRLLLDDSRVGAIHVVDARLNCEVTTAEICDPAPWSEPQVK</sequence>
<dbReference type="AlphaFoldDB" id="A0A918E6T1"/>
<reference evidence="2" key="2">
    <citation type="submission" date="2020-09" db="EMBL/GenBank/DDBJ databases">
        <authorList>
            <person name="Sun Q."/>
            <person name="Zhou Y."/>
        </authorList>
    </citation>
    <scope>NUCLEOTIDE SEQUENCE</scope>
    <source>
        <strain evidence="2">CGMCC 4.7430</strain>
    </source>
</reference>
<evidence type="ECO:0000313" key="2">
    <source>
        <dbReference type="EMBL" id="GGP11290.1"/>
    </source>
</evidence>
<dbReference type="EMBL" id="BMNK01000010">
    <property type="protein sequence ID" value="GGP11290.1"/>
    <property type="molecule type" value="Genomic_DNA"/>
</dbReference>
<reference evidence="2" key="1">
    <citation type="journal article" date="2014" name="Int. J. Syst. Evol. Microbiol.">
        <title>Complete genome sequence of Corynebacterium casei LMG S-19264T (=DSM 44701T), isolated from a smear-ripened cheese.</title>
        <authorList>
            <consortium name="US DOE Joint Genome Institute (JGI-PGF)"/>
            <person name="Walter F."/>
            <person name="Albersmeier A."/>
            <person name="Kalinowski J."/>
            <person name="Ruckert C."/>
        </authorList>
    </citation>
    <scope>NUCLEOTIDE SEQUENCE</scope>
    <source>
        <strain evidence="2">CGMCC 4.7430</strain>
    </source>
</reference>
<keyword evidence="3" id="KW-1185">Reference proteome</keyword>
<dbReference type="Proteomes" id="UP000660745">
    <property type="component" value="Unassembled WGS sequence"/>
</dbReference>
<proteinExistence type="predicted"/>
<comment type="caution">
    <text evidence="2">The sequence shown here is derived from an EMBL/GenBank/DDBJ whole genome shotgun (WGS) entry which is preliminary data.</text>
</comment>
<feature type="region of interest" description="Disordered" evidence="1">
    <location>
        <begin position="1"/>
        <end position="20"/>
    </location>
</feature>
<protein>
    <submittedName>
        <fullName evidence="2">Uncharacterized protein</fullName>
    </submittedName>
</protein>
<gene>
    <name evidence="2" type="ORF">GCM10012278_54290</name>
</gene>
<evidence type="ECO:0000256" key="1">
    <source>
        <dbReference type="SAM" id="MobiDB-lite"/>
    </source>
</evidence>
<accession>A0A918E6T1</accession>
<name>A0A918E6T1_9ACTN</name>
<evidence type="ECO:0000313" key="3">
    <source>
        <dbReference type="Proteomes" id="UP000660745"/>
    </source>
</evidence>
<organism evidence="2 3">
    <name type="scientific">Nonomuraea glycinis</name>
    <dbReference type="NCBI Taxonomy" id="2047744"/>
    <lineage>
        <taxon>Bacteria</taxon>
        <taxon>Bacillati</taxon>
        <taxon>Actinomycetota</taxon>
        <taxon>Actinomycetes</taxon>
        <taxon>Streptosporangiales</taxon>
        <taxon>Streptosporangiaceae</taxon>
        <taxon>Nonomuraea</taxon>
    </lineage>
</organism>